<dbReference type="GO" id="GO:0080115">
    <property type="term" value="F:myosin XI tail binding"/>
    <property type="evidence" value="ECO:0007669"/>
    <property type="project" value="UniProtKB-ARBA"/>
</dbReference>
<dbReference type="InterPro" id="IPR002885">
    <property type="entry name" value="PPR_rpt"/>
</dbReference>
<dbReference type="PANTHER" id="PTHR47926:SF537">
    <property type="entry name" value="PENTACOTRIPEPTIDE-REPEAT REGION OF PRORP DOMAIN-CONTAINING PROTEIN"/>
    <property type="match status" value="1"/>
</dbReference>
<gene>
    <name evidence="20" type="ORF">AARE701A_LOCUS14638</name>
</gene>
<dbReference type="InterPro" id="IPR013094">
    <property type="entry name" value="AB_hydrolase_3"/>
</dbReference>
<evidence type="ECO:0000256" key="16">
    <source>
        <dbReference type="SAM" id="Coils"/>
    </source>
</evidence>
<feature type="repeat" description="PPR" evidence="15">
    <location>
        <begin position="1586"/>
        <end position="1620"/>
    </location>
</feature>
<dbReference type="GO" id="GO:0008270">
    <property type="term" value="F:zinc ion binding"/>
    <property type="evidence" value="ECO:0007669"/>
    <property type="project" value="InterPro"/>
</dbReference>
<keyword evidence="8" id="KW-0479">Metal-binding</keyword>
<feature type="domain" description="GTD-binding" evidence="19">
    <location>
        <begin position="399"/>
        <end position="497"/>
    </location>
</feature>
<dbReference type="GO" id="GO:0016020">
    <property type="term" value="C:membrane"/>
    <property type="evidence" value="ECO:0007669"/>
    <property type="project" value="UniProtKB-SubCell"/>
</dbReference>
<feature type="compositionally biased region" description="Polar residues" evidence="17">
    <location>
        <begin position="585"/>
        <end position="597"/>
    </location>
</feature>
<dbReference type="SMART" id="SM00558">
    <property type="entry name" value="JmjC"/>
    <property type="match status" value="1"/>
</dbReference>
<evidence type="ECO:0000313" key="21">
    <source>
        <dbReference type="Proteomes" id="UP000682877"/>
    </source>
</evidence>
<dbReference type="Pfam" id="PF04576">
    <property type="entry name" value="Zein-binding"/>
    <property type="match status" value="1"/>
</dbReference>
<dbReference type="Pfam" id="PF12854">
    <property type="entry name" value="PPR_1"/>
    <property type="match status" value="1"/>
</dbReference>
<keyword evidence="16" id="KW-0175">Coiled coil</keyword>
<reference evidence="20" key="1">
    <citation type="submission" date="2021-01" db="EMBL/GenBank/DDBJ databases">
        <authorList>
            <person name="Bezrukov I."/>
        </authorList>
    </citation>
    <scope>NUCLEOTIDE SEQUENCE</scope>
</reference>
<dbReference type="FunFam" id="1.25.40.10:FF:000333">
    <property type="entry name" value="Pentatricopeptide repeat-containing protein"/>
    <property type="match status" value="1"/>
</dbReference>
<comment type="similarity">
    <text evidence="5">Belongs to the JARID1 histone demethylase family.</text>
</comment>
<evidence type="ECO:0000256" key="10">
    <source>
        <dbReference type="ARBA" id="ARBA00022989"/>
    </source>
</evidence>
<dbReference type="InterPro" id="IPR036047">
    <property type="entry name" value="F-box-like_dom_sf"/>
</dbReference>
<feature type="compositionally biased region" description="Polar residues" evidence="17">
    <location>
        <begin position="644"/>
        <end position="654"/>
    </location>
</feature>
<dbReference type="InterPro" id="IPR032867">
    <property type="entry name" value="DYW_dom"/>
</dbReference>
<evidence type="ECO:0000256" key="2">
    <source>
        <dbReference type="ARBA" id="ARBA00004123"/>
    </source>
</evidence>
<name>A0A8S2AMT5_ARAAE</name>
<dbReference type="PROSITE" id="PS51375">
    <property type="entry name" value="PPR"/>
    <property type="match status" value="4"/>
</dbReference>
<dbReference type="FunFam" id="2.60.120.650:FF:000045">
    <property type="entry name" value="F-box protein At1g78280"/>
    <property type="match status" value="1"/>
</dbReference>
<dbReference type="InterPro" id="IPR011990">
    <property type="entry name" value="TPR-like_helical_dom_sf"/>
</dbReference>
<evidence type="ECO:0000256" key="11">
    <source>
        <dbReference type="ARBA" id="ARBA00023002"/>
    </source>
</evidence>
<dbReference type="InterPro" id="IPR046848">
    <property type="entry name" value="E_motif"/>
</dbReference>
<dbReference type="Proteomes" id="UP000682877">
    <property type="component" value="Chromosome 6"/>
</dbReference>
<dbReference type="Pfam" id="PF20431">
    <property type="entry name" value="E_motif"/>
    <property type="match status" value="1"/>
</dbReference>
<comment type="similarity">
    <text evidence="4">Belongs to the PPR family. PCMP-H subfamily.</text>
</comment>
<dbReference type="SUPFAM" id="SSF53474">
    <property type="entry name" value="alpha/beta-Hydrolases"/>
    <property type="match status" value="1"/>
</dbReference>
<keyword evidence="10" id="KW-1133">Transmembrane helix</keyword>
<dbReference type="PANTHER" id="PTHR47926">
    <property type="entry name" value="PENTATRICOPEPTIDE REPEAT-CONTAINING PROTEIN"/>
    <property type="match status" value="1"/>
</dbReference>
<proteinExistence type="inferred from homology"/>
<dbReference type="InterPro" id="IPR007656">
    <property type="entry name" value="GTD-bd"/>
</dbReference>
<feature type="domain" description="JmjC" evidence="18">
    <location>
        <begin position="1153"/>
        <end position="1313"/>
    </location>
</feature>
<dbReference type="SUPFAM" id="SSF51197">
    <property type="entry name" value="Clavaminate synthase-like"/>
    <property type="match status" value="1"/>
</dbReference>
<evidence type="ECO:0000256" key="5">
    <source>
        <dbReference type="ARBA" id="ARBA00006801"/>
    </source>
</evidence>
<feature type="compositionally biased region" description="Low complexity" evidence="17">
    <location>
        <begin position="625"/>
        <end position="636"/>
    </location>
</feature>
<evidence type="ECO:0000256" key="13">
    <source>
        <dbReference type="ARBA" id="ARBA00023136"/>
    </source>
</evidence>
<dbReference type="Gene3D" id="2.60.120.650">
    <property type="entry name" value="Cupin"/>
    <property type="match status" value="1"/>
</dbReference>
<evidence type="ECO:0000256" key="6">
    <source>
        <dbReference type="ARBA" id="ARBA00010515"/>
    </source>
</evidence>
<evidence type="ECO:0000256" key="1">
    <source>
        <dbReference type="ARBA" id="ARBA00001954"/>
    </source>
</evidence>
<dbReference type="Pfam" id="PF07859">
    <property type="entry name" value="Abhydrolase_3"/>
    <property type="match status" value="1"/>
</dbReference>
<keyword evidence="14" id="KW-0539">Nucleus</keyword>
<dbReference type="Gene3D" id="3.40.50.1820">
    <property type="entry name" value="alpha/beta hydrolase"/>
    <property type="match status" value="1"/>
</dbReference>
<evidence type="ECO:0000256" key="4">
    <source>
        <dbReference type="ARBA" id="ARBA00006643"/>
    </source>
</evidence>
<keyword evidence="13" id="KW-0472">Membrane</keyword>
<dbReference type="GO" id="GO:0005634">
    <property type="term" value="C:nucleus"/>
    <property type="evidence" value="ECO:0007669"/>
    <property type="project" value="UniProtKB-SubCell"/>
</dbReference>
<dbReference type="GO" id="GO:0003729">
    <property type="term" value="F:mRNA binding"/>
    <property type="evidence" value="ECO:0007669"/>
    <property type="project" value="UniProtKB-ARBA"/>
</dbReference>
<evidence type="ECO:0000256" key="14">
    <source>
        <dbReference type="ARBA" id="ARBA00023242"/>
    </source>
</evidence>
<evidence type="ECO:0000256" key="9">
    <source>
        <dbReference type="ARBA" id="ARBA00022737"/>
    </source>
</evidence>
<organism evidence="20 21">
    <name type="scientific">Arabidopsis arenosa</name>
    <name type="common">Sand rock-cress</name>
    <name type="synonym">Cardaminopsis arenosa</name>
    <dbReference type="NCBI Taxonomy" id="38785"/>
    <lineage>
        <taxon>Eukaryota</taxon>
        <taxon>Viridiplantae</taxon>
        <taxon>Streptophyta</taxon>
        <taxon>Embryophyta</taxon>
        <taxon>Tracheophyta</taxon>
        <taxon>Spermatophyta</taxon>
        <taxon>Magnoliopsida</taxon>
        <taxon>eudicotyledons</taxon>
        <taxon>Gunneridae</taxon>
        <taxon>Pentapetalae</taxon>
        <taxon>rosids</taxon>
        <taxon>malvids</taxon>
        <taxon>Brassicales</taxon>
        <taxon>Brassicaceae</taxon>
        <taxon>Camelineae</taxon>
        <taxon>Arabidopsis</taxon>
    </lineage>
</organism>
<dbReference type="Pfam" id="PF14432">
    <property type="entry name" value="DYW_deaminase"/>
    <property type="match status" value="1"/>
</dbReference>
<dbReference type="Gene3D" id="1.20.1280.50">
    <property type="match status" value="1"/>
</dbReference>
<evidence type="ECO:0000256" key="7">
    <source>
        <dbReference type="ARBA" id="ARBA00022692"/>
    </source>
</evidence>
<protein>
    <submittedName>
        <fullName evidence="20">Uncharacterized protein</fullName>
    </submittedName>
</protein>
<evidence type="ECO:0000256" key="3">
    <source>
        <dbReference type="ARBA" id="ARBA00004370"/>
    </source>
</evidence>
<dbReference type="InterPro" id="IPR041667">
    <property type="entry name" value="Cupin_8"/>
</dbReference>
<feature type="coiled-coil region" evidence="16">
    <location>
        <begin position="734"/>
        <end position="761"/>
    </location>
</feature>
<feature type="repeat" description="PPR" evidence="15">
    <location>
        <begin position="1555"/>
        <end position="1585"/>
    </location>
</feature>
<dbReference type="PROSITE" id="PS51775">
    <property type="entry name" value="GTD_BINDING"/>
    <property type="match status" value="1"/>
</dbReference>
<accession>A0A8S2AMT5</accession>
<dbReference type="PROSITE" id="PS51184">
    <property type="entry name" value="JMJC"/>
    <property type="match status" value="1"/>
</dbReference>
<keyword evidence="7" id="KW-0812">Transmembrane</keyword>
<evidence type="ECO:0000259" key="19">
    <source>
        <dbReference type="PROSITE" id="PS51775"/>
    </source>
</evidence>
<evidence type="ECO:0000256" key="15">
    <source>
        <dbReference type="PROSITE-ProRule" id="PRU00708"/>
    </source>
</evidence>
<evidence type="ECO:0000256" key="12">
    <source>
        <dbReference type="ARBA" id="ARBA00023004"/>
    </source>
</evidence>
<evidence type="ECO:0000259" key="18">
    <source>
        <dbReference type="PROSITE" id="PS51184"/>
    </source>
</evidence>
<dbReference type="InterPro" id="IPR029058">
    <property type="entry name" value="AB_hydrolase_fold"/>
</dbReference>
<evidence type="ECO:0000256" key="8">
    <source>
        <dbReference type="ARBA" id="ARBA00022723"/>
    </source>
</evidence>
<feature type="coiled-coil region" evidence="16">
    <location>
        <begin position="387"/>
        <end position="478"/>
    </location>
</feature>
<dbReference type="EMBL" id="LR999456">
    <property type="protein sequence ID" value="CAE6088473.1"/>
    <property type="molecule type" value="Genomic_DNA"/>
</dbReference>
<dbReference type="GO" id="GO:0016491">
    <property type="term" value="F:oxidoreductase activity"/>
    <property type="evidence" value="ECO:0007669"/>
    <property type="project" value="UniProtKB-KW"/>
</dbReference>
<feature type="region of interest" description="Disordered" evidence="17">
    <location>
        <begin position="864"/>
        <end position="898"/>
    </location>
</feature>
<keyword evidence="12" id="KW-0408">Iron</keyword>
<dbReference type="FunFam" id="1.25.40.10:FF:001638">
    <property type="entry name" value="Pentatricopeptide repeat-containing protein At5g06540"/>
    <property type="match status" value="1"/>
</dbReference>
<evidence type="ECO:0000313" key="20">
    <source>
        <dbReference type="EMBL" id="CAE6088473.1"/>
    </source>
</evidence>
<dbReference type="SUPFAM" id="SSF81383">
    <property type="entry name" value="F-box domain"/>
    <property type="match status" value="1"/>
</dbReference>
<feature type="repeat" description="PPR" evidence="15">
    <location>
        <begin position="1687"/>
        <end position="1721"/>
    </location>
</feature>
<dbReference type="Pfam" id="PF01535">
    <property type="entry name" value="PPR"/>
    <property type="match status" value="4"/>
</dbReference>
<keyword evidence="11" id="KW-0560">Oxidoreductase</keyword>
<comment type="similarity">
    <text evidence="6">Belongs to the 'GDXG' lipolytic enzyme family.</text>
</comment>
<comment type="subcellular location">
    <subcellularLocation>
        <location evidence="3">Membrane</location>
    </subcellularLocation>
    <subcellularLocation>
        <location evidence="2">Nucleus</location>
    </subcellularLocation>
</comment>
<sequence>MGSLGEEPQVTEDCMGLLQLLSNGTVLRSESIDLITQQIPFKTHQTVLFKDSIYHKPNNLHLRLYKPISASNRTALPVVVFFHGGGFCFGSRSWPHFHNFCLTLASSLNALVVAPDYQLAPEHRLPAAFEDAEAALTWLRDQAVSGGVDHWFEGGIDVDFDRVFVVGDSSGGNMAHQLAVRFGSGSIELTPVRVRGYVLMGPFFGGEERTNSENGPSEALLNLDLLDKFWRLSLPKGATRDHPMANPFGPTSPTLELISIEPMLVIVGGSELLRDRAKEYAYKLKKMGGKKVDYIEFENEEHGFYSNNPSSEAAEQVLRAILALVSCSWIWTTEIVVSSRRDVVRCCDCGCDCSLNDASPGSLLRSVKRKYEEFENEKPFHIPELELDLSSNAKVQIENELELLRETISSQQQSIQDLYEELDEERNAASTAASEAMSMILRLQREKAELQMELRQFKRFAEEKMEHDQQELLDLEDLIYKREQTIQALTYEAQAYKHRMMSFGLTEDEVETEKNMLSRNPSMIDNDYQYDLPTSDYPPIKCNVNENPGPLEADIDVDDVEKYPLADSPRGRDNLKTLERRISQMERNPSFTQSTGGDVSGGRYYTEKMVVGQSPRHQRHFRRVSTGSSSSLLGTTREQRPDFSNDSPRSNNGSFKKMEDPSYAAGNSFAKDKGDSSEIGDNDMNDRVYTIDSVHHGVSHSGAAEQNFKNDTTDGYVMSPREISNQPDLGDPDISKLYMRLQALEADRESMRQAIMSMRTEKAQMVLLKEIAQHLSKDVVPERRLPMRKASVVGAFNFISVFKWITSFVFWRKKARRSKYMNGVQGNNMGLQMLLEKTPRIRQWRCLSSTQVYEPSRLLKPKTLAAKADSPSNMPKSKNLLLTSKRRKSKSKKQKLIRHESESLFPKKALNEVEDEDEGGFKLKIAAPSQEHGVQPLGNLYFNPGSVNVRNTGLGNLQILSDELVLDILGLLGATHLGILATVTKSFYIFANHEPLWRNLVLEELKGEFLFNGSWKSTYVAAYHPKFQFSGDGESNLKIVDFYSDYLFQSWLCANLEMKPKWLRRDNITRVRGISVEEFITKFEEPNKPVLLEGCLDGWPAIEKWSRDYLIKVVGDVEFAVGPVEMKLEKYFRYSDGAREERPLYLFDPKFAEKVPVLDSEYDVPVYFREDLFGVLGNERPDYRWIIIGPAGSGSSFHIDPNSTSAWNAVITGSKKWVLFPPDVVPPGVHPSPDGAEVACPVSIIEWFMNFYDDTKDWEKKPIECICKAGEVMFVPNGWWHLVINLEESIAITQNYASRRNLLNVLEFLKKPNAKELVSGTTDRENLHDKFKKAIEGVYPGTIQELEKKAEEAKRAEEQRVSFWDSAKADSFKMSNIVLNTLRFKHPKLALLQSCSSFSDLKIIHGFLLRTHLISDVFVASRLLALCVDDSTFNKPTNLLGYAYGIFSQIQNPNLFVFNVLIRCFSTGAEPRKAFGFYTQMLKSRIWPDNITFPFLIKASTEMECVMVGEQTHSQIVRFGFQNDVYVENSLVHMYANCGLIAAADRIFGQMPFRDVVSWTSMVAGYCKCGMVEDAREMFDEMPHRNLFTWSIMINGYAKNNSFEKAIDLFELMKREGVVANETVMVSVISSCAHLGALEFGERAHEYVVKSHMTVNLILGTALVDMYWRCGEIEKAIHVFEELPDKDSLSWSSIIKGLAVHGHAHKAIHYFSQMIRLGFIPRDVTLTAVLSACSHGGLVDKGLEIYENMKRDYGIEPRLEHYGCIVDMLGRAGKLAEAENFILKMPVKPNAPILGALLGACKIYKNTEVAERIGNMLIEVKPEHSGYYVLLSNIYACAGQWDKIESLRDMMKEKLVKKPPGWSLIEIDGKINKFSMGDDQKHPEMGKIKRKWEEILGKIRLIGYKGNTDDAFFDVDEEEKETAIHMHSEKLAIAYSMMKTKPGTTIRIVKNLRVCEDCHTATKLISEVYGREFIVRDRNRFHHFRNGLCSCRDYW</sequence>
<dbReference type="FunFam" id="1.25.40.10:FF:000690">
    <property type="entry name" value="Pentatricopeptide repeat-containing protein"/>
    <property type="match status" value="1"/>
</dbReference>
<dbReference type="Gene3D" id="1.25.40.10">
    <property type="entry name" value="Tetratricopeptide repeat domain"/>
    <property type="match status" value="3"/>
</dbReference>
<dbReference type="GO" id="GO:0009451">
    <property type="term" value="P:RNA modification"/>
    <property type="evidence" value="ECO:0007669"/>
    <property type="project" value="InterPro"/>
</dbReference>
<keyword evidence="21" id="KW-1185">Reference proteome</keyword>
<dbReference type="Pfam" id="PF13621">
    <property type="entry name" value="Cupin_8"/>
    <property type="match status" value="1"/>
</dbReference>
<dbReference type="NCBIfam" id="TIGR00756">
    <property type="entry name" value="PPR"/>
    <property type="match status" value="4"/>
</dbReference>
<dbReference type="InterPro" id="IPR046960">
    <property type="entry name" value="PPR_At4g14850-like_plant"/>
</dbReference>
<dbReference type="GO" id="GO:0016787">
    <property type="term" value="F:hydrolase activity"/>
    <property type="evidence" value="ECO:0007669"/>
    <property type="project" value="InterPro"/>
</dbReference>
<keyword evidence="9" id="KW-0677">Repeat</keyword>
<comment type="cofactor">
    <cofactor evidence="1">
        <name>Fe(2+)</name>
        <dbReference type="ChEBI" id="CHEBI:29033"/>
    </cofactor>
</comment>
<feature type="repeat" description="PPR" evidence="15">
    <location>
        <begin position="1454"/>
        <end position="1488"/>
    </location>
</feature>
<feature type="compositionally biased region" description="Basic residues" evidence="17">
    <location>
        <begin position="884"/>
        <end position="896"/>
    </location>
</feature>
<feature type="region of interest" description="Disordered" evidence="17">
    <location>
        <begin position="583"/>
        <end position="684"/>
    </location>
</feature>
<dbReference type="InterPro" id="IPR003347">
    <property type="entry name" value="JmjC_dom"/>
</dbReference>
<evidence type="ECO:0000256" key="17">
    <source>
        <dbReference type="SAM" id="MobiDB-lite"/>
    </source>
</evidence>